<dbReference type="Proteomes" id="UP000059680">
    <property type="component" value="Chromosome 7"/>
</dbReference>
<dbReference type="AlphaFoldDB" id="A0A0P0X1X4"/>
<accession>A0A0P0X1X4</accession>
<dbReference type="InParanoid" id="A0A0P0X1X4"/>
<dbReference type="EMBL" id="AP014963">
    <property type="protein sequence ID" value="BAS99755.1"/>
    <property type="molecule type" value="Genomic_DNA"/>
</dbReference>
<gene>
    <name evidence="2" type="ordered locus">Os07g0110650</name>
    <name evidence="2" type="ORF">OSNPB_070110650</name>
</gene>
<evidence type="ECO:0000313" key="2">
    <source>
        <dbReference type="EMBL" id="BAS99755.1"/>
    </source>
</evidence>
<feature type="compositionally biased region" description="Pro residues" evidence="1">
    <location>
        <begin position="14"/>
        <end position="28"/>
    </location>
</feature>
<sequence length="182" mass="19436">LITPPNPQIRRQLNPPPSPIPPPPPPLPLAIPSSLRRLLFSLRRRRPALIFSGPSGGVVLRAERRRRRPPGRAAAALSSGPCSGVVLKAELRQRPRRSGGATWPRRWSSASTGSTRVAAELGVDLSKATAGRRRRWGSRSGRRLVLGVLSLAAAEPALSSARSSSAFLAAAQERAARLSSAF</sequence>
<protein>
    <submittedName>
        <fullName evidence="2">Os07g0110650 protein</fullName>
    </submittedName>
</protein>
<organism evidence="2 3">
    <name type="scientific">Oryza sativa subsp. japonica</name>
    <name type="common">Rice</name>
    <dbReference type="NCBI Taxonomy" id="39947"/>
    <lineage>
        <taxon>Eukaryota</taxon>
        <taxon>Viridiplantae</taxon>
        <taxon>Streptophyta</taxon>
        <taxon>Embryophyta</taxon>
        <taxon>Tracheophyta</taxon>
        <taxon>Spermatophyta</taxon>
        <taxon>Magnoliopsida</taxon>
        <taxon>Liliopsida</taxon>
        <taxon>Poales</taxon>
        <taxon>Poaceae</taxon>
        <taxon>BOP clade</taxon>
        <taxon>Oryzoideae</taxon>
        <taxon>Oryzeae</taxon>
        <taxon>Oryzinae</taxon>
        <taxon>Oryza</taxon>
        <taxon>Oryza sativa</taxon>
    </lineage>
</organism>
<name>A0A0P0X1X4_ORYSJ</name>
<proteinExistence type="predicted"/>
<dbReference type="Gramene" id="Os07t0110650-00">
    <property type="protein sequence ID" value="Os07t0110650-00"/>
    <property type="gene ID" value="Os07g0110650"/>
</dbReference>
<dbReference type="PaxDb" id="39947-A0A0P0X1X4"/>
<feature type="non-terminal residue" evidence="2">
    <location>
        <position position="1"/>
    </location>
</feature>
<reference evidence="3" key="1">
    <citation type="journal article" date="2005" name="Nature">
        <title>The map-based sequence of the rice genome.</title>
        <authorList>
            <consortium name="International rice genome sequencing project (IRGSP)"/>
            <person name="Matsumoto T."/>
            <person name="Wu J."/>
            <person name="Kanamori H."/>
            <person name="Katayose Y."/>
            <person name="Fujisawa M."/>
            <person name="Namiki N."/>
            <person name="Mizuno H."/>
            <person name="Yamamoto K."/>
            <person name="Antonio B.A."/>
            <person name="Baba T."/>
            <person name="Sakata K."/>
            <person name="Nagamura Y."/>
            <person name="Aoki H."/>
            <person name="Arikawa K."/>
            <person name="Arita K."/>
            <person name="Bito T."/>
            <person name="Chiden Y."/>
            <person name="Fujitsuka N."/>
            <person name="Fukunaka R."/>
            <person name="Hamada M."/>
            <person name="Harada C."/>
            <person name="Hayashi A."/>
            <person name="Hijishita S."/>
            <person name="Honda M."/>
            <person name="Hosokawa S."/>
            <person name="Ichikawa Y."/>
            <person name="Idonuma A."/>
            <person name="Iijima M."/>
            <person name="Ikeda M."/>
            <person name="Ikeno M."/>
            <person name="Ito K."/>
            <person name="Ito S."/>
            <person name="Ito T."/>
            <person name="Ito Y."/>
            <person name="Ito Y."/>
            <person name="Iwabuchi A."/>
            <person name="Kamiya K."/>
            <person name="Karasawa W."/>
            <person name="Kurita K."/>
            <person name="Katagiri S."/>
            <person name="Kikuta A."/>
            <person name="Kobayashi H."/>
            <person name="Kobayashi N."/>
            <person name="Machita K."/>
            <person name="Maehara T."/>
            <person name="Masukawa M."/>
            <person name="Mizubayashi T."/>
            <person name="Mukai Y."/>
            <person name="Nagasaki H."/>
            <person name="Nagata Y."/>
            <person name="Naito S."/>
            <person name="Nakashima M."/>
            <person name="Nakama Y."/>
            <person name="Nakamichi Y."/>
            <person name="Nakamura M."/>
            <person name="Meguro A."/>
            <person name="Negishi M."/>
            <person name="Ohta I."/>
            <person name="Ohta T."/>
            <person name="Okamoto M."/>
            <person name="Ono N."/>
            <person name="Saji S."/>
            <person name="Sakaguchi M."/>
            <person name="Sakai K."/>
            <person name="Shibata M."/>
            <person name="Shimokawa T."/>
            <person name="Song J."/>
            <person name="Takazaki Y."/>
            <person name="Terasawa K."/>
            <person name="Tsugane M."/>
            <person name="Tsuji K."/>
            <person name="Ueda S."/>
            <person name="Waki K."/>
            <person name="Yamagata H."/>
            <person name="Yamamoto M."/>
            <person name="Yamamoto S."/>
            <person name="Yamane H."/>
            <person name="Yoshiki S."/>
            <person name="Yoshihara R."/>
            <person name="Yukawa K."/>
            <person name="Zhong H."/>
            <person name="Yano M."/>
            <person name="Yuan Q."/>
            <person name="Ouyang S."/>
            <person name="Liu J."/>
            <person name="Jones K.M."/>
            <person name="Gansberger K."/>
            <person name="Moffat K."/>
            <person name="Hill J."/>
            <person name="Bera J."/>
            <person name="Fadrosh D."/>
            <person name="Jin S."/>
            <person name="Johri S."/>
            <person name="Kim M."/>
            <person name="Overton L."/>
            <person name="Reardon M."/>
            <person name="Tsitrin T."/>
            <person name="Vuong H."/>
            <person name="Weaver B."/>
            <person name="Ciecko A."/>
            <person name="Tallon L."/>
            <person name="Jackson J."/>
            <person name="Pai G."/>
            <person name="Aken S.V."/>
            <person name="Utterback T."/>
            <person name="Reidmuller S."/>
            <person name="Feldblyum T."/>
            <person name="Hsiao J."/>
            <person name="Zismann V."/>
            <person name="Iobst S."/>
            <person name="de Vazeille A.R."/>
            <person name="Buell C.R."/>
            <person name="Ying K."/>
            <person name="Li Y."/>
            <person name="Lu T."/>
            <person name="Huang Y."/>
            <person name="Zhao Q."/>
            <person name="Feng Q."/>
            <person name="Zhang L."/>
            <person name="Zhu J."/>
            <person name="Weng Q."/>
            <person name="Mu J."/>
            <person name="Lu Y."/>
            <person name="Fan D."/>
            <person name="Liu Y."/>
            <person name="Guan J."/>
            <person name="Zhang Y."/>
            <person name="Yu S."/>
            <person name="Liu X."/>
            <person name="Zhang Y."/>
            <person name="Hong G."/>
            <person name="Han B."/>
            <person name="Choisne N."/>
            <person name="Demange N."/>
            <person name="Orjeda G."/>
            <person name="Samain S."/>
            <person name="Cattolico L."/>
            <person name="Pelletier E."/>
            <person name="Couloux A."/>
            <person name="Segurens B."/>
            <person name="Wincker P."/>
            <person name="D'Hont A."/>
            <person name="Scarpelli C."/>
            <person name="Weissenbach J."/>
            <person name="Salanoubat M."/>
            <person name="Quetier F."/>
            <person name="Yu Y."/>
            <person name="Kim H.R."/>
            <person name="Rambo T."/>
            <person name="Currie J."/>
            <person name="Collura K."/>
            <person name="Luo M."/>
            <person name="Yang T."/>
            <person name="Ammiraju J.S.S."/>
            <person name="Engler F."/>
            <person name="Soderlund C."/>
            <person name="Wing R.A."/>
            <person name="Palmer L.E."/>
            <person name="de la Bastide M."/>
            <person name="Spiegel L."/>
            <person name="Nascimento L."/>
            <person name="Zutavern T."/>
            <person name="O'Shaughnessy A."/>
            <person name="Dike S."/>
            <person name="Dedhia N."/>
            <person name="Preston R."/>
            <person name="Balija V."/>
            <person name="McCombie W.R."/>
            <person name="Chow T."/>
            <person name="Chen H."/>
            <person name="Chung M."/>
            <person name="Chen C."/>
            <person name="Shaw J."/>
            <person name="Wu H."/>
            <person name="Hsiao K."/>
            <person name="Chao Y."/>
            <person name="Chu M."/>
            <person name="Cheng C."/>
            <person name="Hour A."/>
            <person name="Lee P."/>
            <person name="Lin S."/>
            <person name="Lin Y."/>
            <person name="Liou J."/>
            <person name="Liu S."/>
            <person name="Hsing Y."/>
            <person name="Raghuvanshi S."/>
            <person name="Mohanty A."/>
            <person name="Bharti A.K."/>
            <person name="Gaur A."/>
            <person name="Gupta V."/>
            <person name="Kumar D."/>
            <person name="Ravi V."/>
            <person name="Vij S."/>
            <person name="Kapur A."/>
            <person name="Khurana P."/>
            <person name="Khurana P."/>
            <person name="Khurana J.P."/>
            <person name="Tyagi A.K."/>
            <person name="Gaikwad K."/>
            <person name="Singh A."/>
            <person name="Dalal V."/>
            <person name="Srivastava S."/>
            <person name="Dixit A."/>
            <person name="Pal A.K."/>
            <person name="Ghazi I.A."/>
            <person name="Yadav M."/>
            <person name="Pandit A."/>
            <person name="Bhargava A."/>
            <person name="Sureshbabu K."/>
            <person name="Batra K."/>
            <person name="Sharma T.R."/>
            <person name="Mohapatra T."/>
            <person name="Singh N.K."/>
            <person name="Messing J."/>
            <person name="Nelson A.B."/>
            <person name="Fuks G."/>
            <person name="Kavchok S."/>
            <person name="Keizer G."/>
            <person name="Linton E."/>
            <person name="Llaca V."/>
            <person name="Song R."/>
            <person name="Tanyolac B."/>
            <person name="Young S."/>
            <person name="Ho-Il K."/>
            <person name="Hahn J.H."/>
            <person name="Sangsakoo G."/>
            <person name="Vanavichit A."/>
            <person name="de Mattos Luiz.A.T."/>
            <person name="Zimmer P.D."/>
            <person name="Malone G."/>
            <person name="Dellagostin O."/>
            <person name="de Oliveira A.C."/>
            <person name="Bevan M."/>
            <person name="Bancroft I."/>
            <person name="Minx P."/>
            <person name="Cordum H."/>
            <person name="Wilson R."/>
            <person name="Cheng Z."/>
            <person name="Jin W."/>
            <person name="Jiang J."/>
            <person name="Leong S.A."/>
            <person name="Iwama H."/>
            <person name="Gojobori T."/>
            <person name="Itoh T."/>
            <person name="Niimura Y."/>
            <person name="Fujii Y."/>
            <person name="Habara T."/>
            <person name="Sakai H."/>
            <person name="Sato Y."/>
            <person name="Wilson G."/>
            <person name="Kumar K."/>
            <person name="McCouch S."/>
            <person name="Juretic N."/>
            <person name="Hoen D."/>
            <person name="Wright S."/>
            <person name="Bruskiewich R."/>
            <person name="Bureau T."/>
            <person name="Miyao A."/>
            <person name="Hirochika H."/>
            <person name="Nishikawa T."/>
            <person name="Kadowaki K."/>
            <person name="Sugiura M."/>
            <person name="Burr B."/>
            <person name="Sasaki T."/>
        </authorList>
    </citation>
    <scope>NUCLEOTIDE SEQUENCE [LARGE SCALE GENOMIC DNA]</scope>
    <source>
        <strain evidence="3">cv. Nipponbare</strain>
    </source>
</reference>
<evidence type="ECO:0000256" key="1">
    <source>
        <dbReference type="SAM" id="MobiDB-lite"/>
    </source>
</evidence>
<evidence type="ECO:0000313" key="3">
    <source>
        <dbReference type="Proteomes" id="UP000059680"/>
    </source>
</evidence>
<reference evidence="2 3" key="3">
    <citation type="journal article" date="2013" name="Rice">
        <title>Improvement of the Oryza sativa Nipponbare reference genome using next generation sequence and optical map data.</title>
        <authorList>
            <person name="Kawahara Y."/>
            <person name="de la Bastide M."/>
            <person name="Hamilton J.P."/>
            <person name="Kanamori H."/>
            <person name="McCombie W.R."/>
            <person name="Ouyang S."/>
            <person name="Schwartz D.C."/>
            <person name="Tanaka T."/>
            <person name="Wu J."/>
            <person name="Zhou S."/>
            <person name="Childs K.L."/>
            <person name="Davidson R.M."/>
            <person name="Lin H."/>
            <person name="Quesada-Ocampo L."/>
            <person name="Vaillancourt B."/>
            <person name="Sakai H."/>
            <person name="Lee S.S."/>
            <person name="Kim J."/>
            <person name="Numa H."/>
            <person name="Itoh T."/>
            <person name="Buell C.R."/>
            <person name="Matsumoto T."/>
        </authorList>
    </citation>
    <scope>NUCLEOTIDE SEQUENCE [LARGE SCALE GENOMIC DNA]</scope>
    <source>
        <strain evidence="3">cv. Nipponbare</strain>
    </source>
</reference>
<feature type="region of interest" description="Disordered" evidence="1">
    <location>
        <begin position="1"/>
        <end position="28"/>
    </location>
</feature>
<keyword evidence="3" id="KW-1185">Reference proteome</keyword>
<reference evidence="2 3" key="2">
    <citation type="journal article" date="2013" name="Plant Cell Physiol.">
        <title>Rice Annotation Project Database (RAP-DB): an integrative and interactive database for rice genomics.</title>
        <authorList>
            <person name="Sakai H."/>
            <person name="Lee S.S."/>
            <person name="Tanaka T."/>
            <person name="Numa H."/>
            <person name="Kim J."/>
            <person name="Kawahara Y."/>
            <person name="Wakimoto H."/>
            <person name="Yang C.C."/>
            <person name="Iwamoto M."/>
            <person name="Abe T."/>
            <person name="Yamada Y."/>
            <person name="Muto A."/>
            <person name="Inokuchi H."/>
            <person name="Ikemura T."/>
            <person name="Matsumoto T."/>
            <person name="Sasaki T."/>
            <person name="Itoh T."/>
        </authorList>
    </citation>
    <scope>NUCLEOTIDE SEQUENCE [LARGE SCALE GENOMIC DNA]</scope>
    <source>
        <strain evidence="3">cv. Nipponbare</strain>
    </source>
</reference>